<keyword evidence="1" id="KW-0812">Transmembrane</keyword>
<gene>
    <name evidence="2" type="ORF">COX80_04915</name>
</gene>
<dbReference type="Proteomes" id="UP000231453">
    <property type="component" value="Unassembled WGS sequence"/>
</dbReference>
<comment type="caution">
    <text evidence="2">The sequence shown here is derived from an EMBL/GenBank/DDBJ whole genome shotgun (WGS) entry which is preliminary data.</text>
</comment>
<evidence type="ECO:0000313" key="3">
    <source>
        <dbReference type="Proteomes" id="UP000231453"/>
    </source>
</evidence>
<dbReference type="EMBL" id="PFPL01000059">
    <property type="protein sequence ID" value="PIZ95275.1"/>
    <property type="molecule type" value="Genomic_DNA"/>
</dbReference>
<organism evidence="2 3">
    <name type="scientific">Candidatus Magasanikbacteria bacterium CG_4_10_14_0_2_um_filter_33_14</name>
    <dbReference type="NCBI Taxonomy" id="1974636"/>
    <lineage>
        <taxon>Bacteria</taxon>
        <taxon>Candidatus Magasanikiibacteriota</taxon>
    </lineage>
</organism>
<evidence type="ECO:0000256" key="1">
    <source>
        <dbReference type="SAM" id="Phobius"/>
    </source>
</evidence>
<keyword evidence="1" id="KW-0472">Membrane</keyword>
<protein>
    <submittedName>
        <fullName evidence="2">Uncharacterized protein</fullName>
    </submittedName>
</protein>
<name>A0A2M7V8Y9_9BACT</name>
<dbReference type="AlphaFoldDB" id="A0A2M7V8Y9"/>
<evidence type="ECO:0000313" key="2">
    <source>
        <dbReference type="EMBL" id="PIZ95275.1"/>
    </source>
</evidence>
<keyword evidence="1" id="KW-1133">Transmembrane helix</keyword>
<feature type="transmembrane region" description="Helical" evidence="1">
    <location>
        <begin position="98"/>
        <end position="120"/>
    </location>
</feature>
<proteinExistence type="predicted"/>
<accession>A0A2M7V8Y9</accession>
<sequence length="123" mass="14694">MFLILLQRMLLELLWDIVYFPIWWYSDGARRALLFCVALVRDVNAMLAPGLWLKNIFVPMFGQSDFQGRLVSFMMRFFNFIFRSIGLFIWLILVVVLFFIWILLPMFVIFMFVDSFISLISNS</sequence>
<reference evidence="3" key="1">
    <citation type="submission" date="2017-09" db="EMBL/GenBank/DDBJ databases">
        <title>Depth-based differentiation of microbial function through sediment-hosted aquifers and enrichment of novel symbionts in the deep terrestrial subsurface.</title>
        <authorList>
            <person name="Probst A.J."/>
            <person name="Ladd B."/>
            <person name="Jarett J.K."/>
            <person name="Geller-Mcgrath D.E."/>
            <person name="Sieber C.M.K."/>
            <person name="Emerson J.B."/>
            <person name="Anantharaman K."/>
            <person name="Thomas B.C."/>
            <person name="Malmstrom R."/>
            <person name="Stieglmeier M."/>
            <person name="Klingl A."/>
            <person name="Woyke T."/>
            <person name="Ryan C.M."/>
            <person name="Banfield J.F."/>
        </authorList>
    </citation>
    <scope>NUCLEOTIDE SEQUENCE [LARGE SCALE GENOMIC DNA]</scope>
</reference>